<gene>
    <name evidence="2" type="ORF">NPIRD3C_0956</name>
</gene>
<keyword evidence="1" id="KW-1133">Transmembrane helix</keyword>
<reference evidence="2 3" key="3">
    <citation type="journal article" date="2019" name="Int. J. Syst. Evol. Microbiol.">
        <title>Nitrosopumilus adriaticus sp. nov. and Nitrosopumilus piranensis sp. nov., two ammonia-oxidizing archaea from the Adriatic Sea and members of the class Nitrososphaeria.</title>
        <authorList>
            <person name="Bayer B."/>
            <person name="Vojvoda J."/>
            <person name="Reinthaler T."/>
            <person name="Reyes C."/>
            <person name="Pinto M."/>
            <person name="Herndl G.J."/>
        </authorList>
    </citation>
    <scope>NUCLEOTIDE SEQUENCE [LARGE SCALE GENOMIC DNA]</scope>
    <source>
        <strain evidence="2 3">D3C</strain>
    </source>
</reference>
<keyword evidence="1" id="KW-0472">Membrane</keyword>
<reference evidence="3" key="1">
    <citation type="submission" date="2015-02" db="EMBL/GenBank/DDBJ databases">
        <title>Characterization of two novel Thaumarchaeota isolated from the Northern Adriatic Sea.</title>
        <authorList>
            <person name="Bayer B."/>
            <person name="Vojvoda J."/>
            <person name="Offre P."/>
            <person name="Srivastava A."/>
            <person name="Elisabeth N."/>
            <person name="Garcia J.A.L."/>
            <person name="Schleper C."/>
            <person name="Herndl G.J."/>
        </authorList>
    </citation>
    <scope>NUCLEOTIDE SEQUENCE [LARGE SCALE GENOMIC DNA]</scope>
    <source>
        <strain evidence="3">D3C</strain>
    </source>
</reference>
<dbReference type="KEGG" id="nid:NPIRD3C_0956"/>
<dbReference type="OrthoDB" id="382456at2157"/>
<evidence type="ECO:0000256" key="1">
    <source>
        <dbReference type="SAM" id="Phobius"/>
    </source>
</evidence>
<dbReference type="AlphaFoldDB" id="A0A0C5BQY6"/>
<keyword evidence="3" id="KW-1185">Reference proteome</keyword>
<sequence>MKAVNLGIASVIAVAIVMGGITVNNVLFPWQPEYDLPENDSLCITHIVIYVPQKITDKEIFRTVMLNEIKELDRRFDVPDRNIMITNMQDNKTKISFEGIWTEEGNGRVLIDNLEGYEFIESVLEQDSISLITECQ</sequence>
<dbReference type="GeneID" id="41600118"/>
<dbReference type="PATRIC" id="fig|1582439.9.peg.983"/>
<feature type="transmembrane region" description="Helical" evidence="1">
    <location>
        <begin position="6"/>
        <end position="28"/>
    </location>
</feature>
<dbReference type="HOGENOM" id="CLU_1870630_0_0_2"/>
<proteinExistence type="predicted"/>
<organism evidence="2 3">
    <name type="scientific">Nitrosopumilus piranensis</name>
    <dbReference type="NCBI Taxonomy" id="1582439"/>
    <lineage>
        <taxon>Archaea</taxon>
        <taxon>Nitrososphaerota</taxon>
        <taxon>Nitrososphaeria</taxon>
        <taxon>Nitrosopumilales</taxon>
        <taxon>Nitrosopumilaceae</taxon>
        <taxon>Nitrosopumilus</taxon>
    </lineage>
</organism>
<dbReference type="Proteomes" id="UP000032027">
    <property type="component" value="Chromosome"/>
</dbReference>
<dbReference type="STRING" id="1582439.NPIRD3C_0956"/>
<reference evidence="2 3" key="2">
    <citation type="journal article" date="2016" name="ISME J.">
        <title>Physiological and genomic characterization of two novel marine thaumarchaeal strains indicates niche differentiation.</title>
        <authorList>
            <person name="Bayer B."/>
            <person name="Vojvoda J."/>
            <person name="Offre P."/>
            <person name="Alves R.J."/>
            <person name="Elisabeth N.H."/>
            <person name="Garcia J.A."/>
            <person name="Volland J.M."/>
            <person name="Srivastava A."/>
            <person name="Schleper C."/>
            <person name="Herndl G.J."/>
        </authorList>
    </citation>
    <scope>NUCLEOTIDE SEQUENCE [LARGE SCALE GENOMIC DNA]</scope>
    <source>
        <strain evidence="2 3">D3C</strain>
    </source>
</reference>
<keyword evidence="1" id="KW-0812">Transmembrane</keyword>
<evidence type="ECO:0000313" key="3">
    <source>
        <dbReference type="Proteomes" id="UP000032027"/>
    </source>
</evidence>
<evidence type="ECO:0000313" key="2">
    <source>
        <dbReference type="EMBL" id="AJM92168.1"/>
    </source>
</evidence>
<name>A0A0C5BQY6_9ARCH</name>
<accession>A0A0C5BQY6</accession>
<dbReference type="RefSeq" id="WP_148703064.1">
    <property type="nucleotide sequence ID" value="NZ_CP010868.1"/>
</dbReference>
<protein>
    <submittedName>
        <fullName evidence="2">Uncharacterized protein</fullName>
    </submittedName>
</protein>
<dbReference type="EMBL" id="CP010868">
    <property type="protein sequence ID" value="AJM92168.1"/>
    <property type="molecule type" value="Genomic_DNA"/>
</dbReference>